<protein>
    <submittedName>
        <fullName evidence="1">Uncharacterized protein</fullName>
    </submittedName>
</protein>
<name>A0AAV9EYZ7_ACOCL</name>
<dbReference type="Proteomes" id="UP001180020">
    <property type="component" value="Unassembled WGS sequence"/>
</dbReference>
<proteinExistence type="predicted"/>
<evidence type="ECO:0000313" key="2">
    <source>
        <dbReference type="Proteomes" id="UP001180020"/>
    </source>
</evidence>
<comment type="caution">
    <text evidence="1">The sequence shown here is derived from an EMBL/GenBank/DDBJ whole genome shotgun (WGS) entry which is preliminary data.</text>
</comment>
<evidence type="ECO:0000313" key="1">
    <source>
        <dbReference type="EMBL" id="KAK1317925.1"/>
    </source>
</evidence>
<dbReference type="EMBL" id="JAUJYO010000005">
    <property type="protein sequence ID" value="KAK1317925.1"/>
    <property type="molecule type" value="Genomic_DNA"/>
</dbReference>
<sequence length="132" mass="15840">MNTLQIDEILSLKLLRTTRIEYPCTSLWNQDEHEQLYKFHGNMIDRYLTNYTVWNEKFKTVVHQHIQYVMNNFGSRVAWMLKKKDEEIANANTTVMTLKNHVFKLETEKCLWKKVAKTPEQLLGYSKETLNR</sequence>
<gene>
    <name evidence="1" type="ORF">QJS10_CPA05g01600</name>
</gene>
<reference evidence="1" key="1">
    <citation type="journal article" date="2023" name="Nat. Commun.">
        <title>Diploid and tetraploid genomes of Acorus and the evolution of monocots.</title>
        <authorList>
            <person name="Ma L."/>
            <person name="Liu K.W."/>
            <person name="Li Z."/>
            <person name="Hsiao Y.Y."/>
            <person name="Qi Y."/>
            <person name="Fu T."/>
            <person name="Tang G.D."/>
            <person name="Zhang D."/>
            <person name="Sun W.H."/>
            <person name="Liu D.K."/>
            <person name="Li Y."/>
            <person name="Chen G.Z."/>
            <person name="Liu X.D."/>
            <person name="Liao X.Y."/>
            <person name="Jiang Y.T."/>
            <person name="Yu X."/>
            <person name="Hao Y."/>
            <person name="Huang J."/>
            <person name="Zhao X.W."/>
            <person name="Ke S."/>
            <person name="Chen Y.Y."/>
            <person name="Wu W.L."/>
            <person name="Hsu J.L."/>
            <person name="Lin Y.F."/>
            <person name="Huang M.D."/>
            <person name="Li C.Y."/>
            <person name="Huang L."/>
            <person name="Wang Z.W."/>
            <person name="Zhao X."/>
            <person name="Zhong W.Y."/>
            <person name="Peng D.H."/>
            <person name="Ahmad S."/>
            <person name="Lan S."/>
            <person name="Zhang J.S."/>
            <person name="Tsai W.C."/>
            <person name="Van de Peer Y."/>
            <person name="Liu Z.J."/>
        </authorList>
    </citation>
    <scope>NUCLEOTIDE SEQUENCE</scope>
    <source>
        <strain evidence="1">CP</strain>
    </source>
</reference>
<organism evidence="1 2">
    <name type="scientific">Acorus calamus</name>
    <name type="common">Sweet flag</name>
    <dbReference type="NCBI Taxonomy" id="4465"/>
    <lineage>
        <taxon>Eukaryota</taxon>
        <taxon>Viridiplantae</taxon>
        <taxon>Streptophyta</taxon>
        <taxon>Embryophyta</taxon>
        <taxon>Tracheophyta</taxon>
        <taxon>Spermatophyta</taxon>
        <taxon>Magnoliopsida</taxon>
        <taxon>Liliopsida</taxon>
        <taxon>Acoraceae</taxon>
        <taxon>Acorus</taxon>
    </lineage>
</organism>
<dbReference type="AlphaFoldDB" id="A0AAV9EYZ7"/>
<reference evidence="1" key="2">
    <citation type="submission" date="2023-06" db="EMBL/GenBank/DDBJ databases">
        <authorList>
            <person name="Ma L."/>
            <person name="Liu K.-W."/>
            <person name="Li Z."/>
            <person name="Hsiao Y.-Y."/>
            <person name="Qi Y."/>
            <person name="Fu T."/>
            <person name="Tang G."/>
            <person name="Zhang D."/>
            <person name="Sun W.-H."/>
            <person name="Liu D.-K."/>
            <person name="Li Y."/>
            <person name="Chen G.-Z."/>
            <person name="Liu X.-D."/>
            <person name="Liao X.-Y."/>
            <person name="Jiang Y.-T."/>
            <person name="Yu X."/>
            <person name="Hao Y."/>
            <person name="Huang J."/>
            <person name="Zhao X.-W."/>
            <person name="Ke S."/>
            <person name="Chen Y.-Y."/>
            <person name="Wu W.-L."/>
            <person name="Hsu J.-L."/>
            <person name="Lin Y.-F."/>
            <person name="Huang M.-D."/>
            <person name="Li C.-Y."/>
            <person name="Huang L."/>
            <person name="Wang Z.-W."/>
            <person name="Zhao X."/>
            <person name="Zhong W.-Y."/>
            <person name="Peng D.-H."/>
            <person name="Ahmad S."/>
            <person name="Lan S."/>
            <person name="Zhang J.-S."/>
            <person name="Tsai W.-C."/>
            <person name="Van De Peer Y."/>
            <person name="Liu Z.-J."/>
        </authorList>
    </citation>
    <scope>NUCLEOTIDE SEQUENCE</scope>
    <source>
        <strain evidence="1">CP</strain>
        <tissue evidence="1">Leaves</tissue>
    </source>
</reference>
<accession>A0AAV9EYZ7</accession>
<keyword evidence="2" id="KW-1185">Reference proteome</keyword>